<proteinExistence type="predicted"/>
<reference evidence="3" key="1">
    <citation type="journal article" date="2012" name="Mol. Plant Microbe Interact.">
        <title>A highly conserved effector in Fusarium oxysporum is required for full virulence on Arabidopsis.</title>
        <authorList>
            <person name="Thatcher L.F."/>
            <person name="Gardiner D.M."/>
            <person name="Kazan K."/>
            <person name="Manners J."/>
        </authorList>
    </citation>
    <scope>NUCLEOTIDE SEQUENCE [LARGE SCALE GENOMIC DNA]</scope>
    <source>
        <strain evidence="3">Fo5176</strain>
    </source>
</reference>
<evidence type="ECO:0000256" key="1">
    <source>
        <dbReference type="SAM" id="MobiDB-lite"/>
    </source>
</evidence>
<reference evidence="2" key="2">
    <citation type="submission" date="2025-08" db="UniProtKB">
        <authorList>
            <consortium name="EnsemblFungi"/>
        </authorList>
    </citation>
    <scope>IDENTIFICATION</scope>
    <source>
        <strain evidence="2">4287 / CBS 123668 / FGSC 9935 / NRRL 34936</strain>
    </source>
</reference>
<dbReference type="EnsemblFungi" id="FOXG_01106T0">
    <property type="protein sequence ID" value="FOXG_01106P0"/>
    <property type="gene ID" value="FOXG_01106"/>
</dbReference>
<organism evidence="2 3">
    <name type="scientific">Fusarium oxysporum (strain Fo5176)</name>
    <name type="common">Fusarium vascular wilt</name>
    <dbReference type="NCBI Taxonomy" id="660025"/>
    <lineage>
        <taxon>Eukaryota</taxon>
        <taxon>Fungi</taxon>
        <taxon>Dikarya</taxon>
        <taxon>Ascomycota</taxon>
        <taxon>Pezizomycotina</taxon>
        <taxon>Sordariomycetes</taxon>
        <taxon>Hypocreomycetidae</taxon>
        <taxon>Hypocreales</taxon>
        <taxon>Nectriaceae</taxon>
        <taxon>Fusarium</taxon>
        <taxon>Fusarium oxysporum species complex</taxon>
    </lineage>
</organism>
<accession>A0A0D2XB39</accession>
<dbReference type="AlphaFoldDB" id="A0A0D2XB39"/>
<dbReference type="VEuPathDB" id="FungiDB:FOXG_01106"/>
<gene>
    <name evidence="2" type="primary">28943379</name>
</gene>
<feature type="compositionally biased region" description="Basic and acidic residues" evidence="1">
    <location>
        <begin position="81"/>
        <end position="104"/>
    </location>
</feature>
<evidence type="ECO:0000313" key="2">
    <source>
        <dbReference type="EnsemblFungi" id="FOXG_01106P0"/>
    </source>
</evidence>
<protein>
    <submittedName>
        <fullName evidence="2">Uncharacterized protein</fullName>
    </submittedName>
</protein>
<dbReference type="Proteomes" id="UP000002489">
    <property type="component" value="Unassembled WGS sequence"/>
</dbReference>
<feature type="compositionally biased region" description="Basic and acidic residues" evidence="1">
    <location>
        <begin position="116"/>
        <end position="126"/>
    </location>
</feature>
<evidence type="ECO:0000313" key="3">
    <source>
        <dbReference type="Proteomes" id="UP000002489"/>
    </source>
</evidence>
<name>A0A0D2XB39_FUSOF</name>
<sequence length="126" mass="14236">MGLIAKLKFKLRKVRAKYLARKRLAQGAEPIAHGERLAQVHRVEGTEHRIERGIDVMEAARRSVYGAHMLPQTTDFGVSPEEARALHKKQQDEDRAKKTAKESDVQEEAGIWDGSPTKDDNPVNRI</sequence>
<feature type="region of interest" description="Disordered" evidence="1">
    <location>
        <begin position="72"/>
        <end position="126"/>
    </location>
</feature>